<evidence type="ECO:0000313" key="2">
    <source>
        <dbReference type="EMBL" id="WFP16869.1"/>
    </source>
</evidence>
<organism evidence="2 3">
    <name type="scientific">Citricoccus muralis</name>
    <dbReference type="NCBI Taxonomy" id="169134"/>
    <lineage>
        <taxon>Bacteria</taxon>
        <taxon>Bacillati</taxon>
        <taxon>Actinomycetota</taxon>
        <taxon>Actinomycetes</taxon>
        <taxon>Micrococcales</taxon>
        <taxon>Micrococcaceae</taxon>
        <taxon>Citricoccus</taxon>
    </lineage>
</organism>
<protein>
    <submittedName>
        <fullName evidence="2">ABC transporter substrate-binding protein</fullName>
    </submittedName>
</protein>
<feature type="chain" id="PRO_5045544358" evidence="1">
    <location>
        <begin position="32"/>
        <end position="455"/>
    </location>
</feature>
<dbReference type="RefSeq" id="WP_278157987.1">
    <property type="nucleotide sequence ID" value="NZ_CP121252.1"/>
</dbReference>
<dbReference type="PANTHER" id="PTHR43649">
    <property type="entry name" value="ARABINOSE-BINDING PROTEIN-RELATED"/>
    <property type="match status" value="1"/>
</dbReference>
<sequence length="455" mass="48742">MMNTHPEKKTIWRTRRGLALAVTLTAGLALTACGPSTSSSDDAAASDAEAAAEYEDVEPADSITFWSNHPGGSIDIEKELISAFEEETGITVEHVTAGANYEEVSERFQTAQASGEVGDVVVLSDATWFTNYLNDSLAPVDPLFEAIDADTSTYQEALYGDYLYEEAHYGAPYARSTPIFYYNKDHYEEAGLDDAAPETWEDMISASEQLADADTGATAFTFPPQAEYPAWTMSNLVWSHGGGWSEEWDFSSVSSDETVEALQIAQDMVNDDLAMVSSGDPATDFSAGAASQVVASTGSLSGILDTADFEVGVGFLPLGPSGDNAVVPTGGAGLSVAAKSSPEKQLAAAMFIDFVTNTENTATFSEGTGYLPVRTDVDMSEVYAETPQFEAAVNQLENARPQDYARVFLPGGDLNLSQTLQRILTSDVEVADEMSTLESTLQDLYDNDLEPQLSE</sequence>
<dbReference type="CDD" id="cd14748">
    <property type="entry name" value="PBP2_UgpB"/>
    <property type="match status" value="1"/>
</dbReference>
<dbReference type="SUPFAM" id="SSF53850">
    <property type="entry name" value="Periplasmic binding protein-like II"/>
    <property type="match status" value="1"/>
</dbReference>
<evidence type="ECO:0000313" key="3">
    <source>
        <dbReference type="Proteomes" id="UP001219037"/>
    </source>
</evidence>
<accession>A0ABY8H6U8</accession>
<dbReference type="EMBL" id="CP121252">
    <property type="protein sequence ID" value="WFP16869.1"/>
    <property type="molecule type" value="Genomic_DNA"/>
</dbReference>
<gene>
    <name evidence="2" type="ORF">P8192_01730</name>
</gene>
<proteinExistence type="predicted"/>
<dbReference type="Gene3D" id="3.40.190.10">
    <property type="entry name" value="Periplasmic binding protein-like II"/>
    <property type="match status" value="1"/>
</dbReference>
<keyword evidence="1" id="KW-0732">Signal</keyword>
<feature type="signal peptide" evidence="1">
    <location>
        <begin position="1"/>
        <end position="31"/>
    </location>
</feature>
<reference evidence="2 3" key="1">
    <citation type="submission" date="2023-04" db="EMBL/GenBank/DDBJ databases">
        <title>Funneling lignin-derived compounds into biodiesel using alkali-halophilic Citricoccus sp. P2.</title>
        <authorList>
            <person name="Luo C.-B."/>
        </authorList>
    </citation>
    <scope>NUCLEOTIDE SEQUENCE [LARGE SCALE GENOMIC DNA]</scope>
    <source>
        <strain evidence="2 3">P2</strain>
    </source>
</reference>
<name>A0ABY8H6U8_9MICC</name>
<dbReference type="InterPro" id="IPR050490">
    <property type="entry name" value="Bact_solute-bd_prot1"/>
</dbReference>
<evidence type="ECO:0000256" key="1">
    <source>
        <dbReference type="SAM" id="SignalP"/>
    </source>
</evidence>
<dbReference type="PANTHER" id="PTHR43649:SF30">
    <property type="entry name" value="ABC TRANSPORTER SUBSTRATE-BINDING PROTEIN"/>
    <property type="match status" value="1"/>
</dbReference>
<dbReference type="Proteomes" id="UP001219037">
    <property type="component" value="Chromosome"/>
</dbReference>
<keyword evidence="3" id="KW-1185">Reference proteome</keyword>
<dbReference type="InterPro" id="IPR006059">
    <property type="entry name" value="SBP"/>
</dbReference>
<dbReference type="Pfam" id="PF13416">
    <property type="entry name" value="SBP_bac_8"/>
    <property type="match status" value="1"/>
</dbReference>